<dbReference type="GO" id="GO:0022857">
    <property type="term" value="F:transmembrane transporter activity"/>
    <property type="evidence" value="ECO:0007669"/>
    <property type="project" value="InterPro"/>
</dbReference>
<evidence type="ECO:0000256" key="6">
    <source>
        <dbReference type="SAM" id="Phobius"/>
    </source>
</evidence>
<evidence type="ECO:0000256" key="1">
    <source>
        <dbReference type="ARBA" id="ARBA00004127"/>
    </source>
</evidence>
<dbReference type="InterPro" id="IPR051068">
    <property type="entry name" value="MFS_Domain-Containing_Protein"/>
</dbReference>
<keyword evidence="3 6" id="KW-0812">Transmembrane</keyword>
<reference evidence="8 9" key="2">
    <citation type="submission" date="2018-11" db="EMBL/GenBank/DDBJ databases">
        <authorList>
            <consortium name="Pathogen Informatics"/>
        </authorList>
    </citation>
    <scope>NUCLEOTIDE SEQUENCE [LARGE SCALE GENOMIC DNA]</scope>
</reference>
<keyword evidence="9" id="KW-1185">Reference proteome</keyword>
<dbReference type="Pfam" id="PF07690">
    <property type="entry name" value="MFS_1"/>
    <property type="match status" value="1"/>
</dbReference>
<keyword evidence="4 6" id="KW-1133">Transmembrane helix</keyword>
<comment type="subcellular location">
    <subcellularLocation>
        <location evidence="1">Endomembrane system</location>
        <topology evidence="1">Multi-pass membrane protein</topology>
    </subcellularLocation>
</comment>
<dbReference type="PANTHER" id="PTHR23510:SF3">
    <property type="entry name" value="MAJOR FACILITATOR SUPERFAMILY DOMAIN-CONTAINING PROTEIN 8"/>
    <property type="match status" value="1"/>
</dbReference>
<dbReference type="PANTHER" id="PTHR23510">
    <property type="entry name" value="INNER MEMBRANE TRANSPORT PROTEIN YAJR"/>
    <property type="match status" value="1"/>
</dbReference>
<dbReference type="EMBL" id="UYRR01033021">
    <property type="protein sequence ID" value="VDK57558.1"/>
    <property type="molecule type" value="Genomic_DNA"/>
</dbReference>
<evidence type="ECO:0000259" key="7">
    <source>
        <dbReference type="PROSITE" id="PS50850"/>
    </source>
</evidence>
<reference evidence="10" key="1">
    <citation type="submission" date="2017-02" db="UniProtKB">
        <authorList>
            <consortium name="WormBaseParasite"/>
        </authorList>
    </citation>
    <scope>IDENTIFICATION</scope>
</reference>
<keyword evidence="2" id="KW-0813">Transport</keyword>
<gene>
    <name evidence="8" type="ORF">ASIM_LOCUS16363</name>
</gene>
<protein>
    <submittedName>
        <fullName evidence="10">MFS domain-containing protein</fullName>
    </submittedName>
</protein>
<feature type="transmembrane region" description="Helical" evidence="6">
    <location>
        <begin position="153"/>
        <end position="175"/>
    </location>
</feature>
<dbReference type="GO" id="GO:0005765">
    <property type="term" value="C:lysosomal membrane"/>
    <property type="evidence" value="ECO:0007669"/>
    <property type="project" value="TreeGrafter"/>
</dbReference>
<organism evidence="10">
    <name type="scientific">Anisakis simplex</name>
    <name type="common">Herring worm</name>
    <dbReference type="NCBI Taxonomy" id="6269"/>
    <lineage>
        <taxon>Eukaryota</taxon>
        <taxon>Metazoa</taxon>
        <taxon>Ecdysozoa</taxon>
        <taxon>Nematoda</taxon>
        <taxon>Chromadorea</taxon>
        <taxon>Rhabditida</taxon>
        <taxon>Spirurina</taxon>
        <taxon>Ascaridomorpha</taxon>
        <taxon>Ascaridoidea</taxon>
        <taxon>Anisakidae</taxon>
        <taxon>Anisakis</taxon>
        <taxon>Anisakis simplex complex</taxon>
    </lineage>
</organism>
<evidence type="ECO:0000313" key="10">
    <source>
        <dbReference type="WBParaSite" id="ASIM_0001695601-mRNA-1"/>
    </source>
</evidence>
<evidence type="ECO:0000313" key="8">
    <source>
        <dbReference type="EMBL" id="VDK57558.1"/>
    </source>
</evidence>
<feature type="transmembrane region" description="Helical" evidence="6">
    <location>
        <begin position="23"/>
        <end position="45"/>
    </location>
</feature>
<feature type="transmembrane region" description="Helical" evidence="6">
    <location>
        <begin position="92"/>
        <end position="112"/>
    </location>
</feature>
<dbReference type="AlphaFoldDB" id="A0A0M3K7L5"/>
<sequence length="261" mass="28906">MHCFSPISAITEFESRKSPWRSIWLCNALQLLDGIQFSIFFSSMLPYLRALDPTAPLAFYGWIVAVFPLGQTIASFLFGIWNQKTKSAKWPVAIGITLMGIGNCIYGTLPLYQCDYKWIMLMARFIVGFGAGNLSVLRTYVACASTPRDKMKALSLGIGMYNFGFCIGPAVMLVFTPLGKDGFRLGWFPVTMYNSPAFAMVIVSIISLLVLFTCFQEEYAGIINNDQKNENTISKDLASDQTSSVVVPKFNKLAAIICIAV</sequence>
<feature type="domain" description="Major facilitator superfamily (MFS) profile" evidence="7">
    <location>
        <begin position="22"/>
        <end position="261"/>
    </location>
</feature>
<dbReference type="GO" id="GO:0012505">
    <property type="term" value="C:endomembrane system"/>
    <property type="evidence" value="ECO:0007669"/>
    <property type="project" value="UniProtKB-SubCell"/>
</dbReference>
<evidence type="ECO:0000256" key="4">
    <source>
        <dbReference type="ARBA" id="ARBA00022989"/>
    </source>
</evidence>
<dbReference type="InterPro" id="IPR020846">
    <property type="entry name" value="MFS_dom"/>
</dbReference>
<dbReference type="OrthoDB" id="370281at2759"/>
<feature type="transmembrane region" description="Helical" evidence="6">
    <location>
        <begin position="57"/>
        <end position="80"/>
    </location>
</feature>
<feature type="transmembrane region" description="Helical" evidence="6">
    <location>
        <begin position="118"/>
        <end position="141"/>
    </location>
</feature>
<name>A0A0M3K7L5_ANISI</name>
<evidence type="ECO:0000313" key="9">
    <source>
        <dbReference type="Proteomes" id="UP000267096"/>
    </source>
</evidence>
<proteinExistence type="predicted"/>
<accession>A0A0M3K7L5</accession>
<dbReference type="Gene3D" id="1.20.1250.20">
    <property type="entry name" value="MFS general substrate transporter like domains"/>
    <property type="match status" value="1"/>
</dbReference>
<evidence type="ECO:0000256" key="3">
    <source>
        <dbReference type="ARBA" id="ARBA00022692"/>
    </source>
</evidence>
<dbReference type="PROSITE" id="PS50850">
    <property type="entry name" value="MFS"/>
    <property type="match status" value="1"/>
</dbReference>
<dbReference type="SUPFAM" id="SSF103473">
    <property type="entry name" value="MFS general substrate transporter"/>
    <property type="match status" value="1"/>
</dbReference>
<dbReference type="InterPro" id="IPR036259">
    <property type="entry name" value="MFS_trans_sf"/>
</dbReference>
<dbReference type="InterPro" id="IPR011701">
    <property type="entry name" value="MFS"/>
</dbReference>
<evidence type="ECO:0000256" key="2">
    <source>
        <dbReference type="ARBA" id="ARBA00022448"/>
    </source>
</evidence>
<keyword evidence="5 6" id="KW-0472">Membrane</keyword>
<evidence type="ECO:0000256" key="5">
    <source>
        <dbReference type="ARBA" id="ARBA00023136"/>
    </source>
</evidence>
<feature type="transmembrane region" description="Helical" evidence="6">
    <location>
        <begin position="195"/>
        <end position="215"/>
    </location>
</feature>
<dbReference type="WBParaSite" id="ASIM_0001695601-mRNA-1">
    <property type="protein sequence ID" value="ASIM_0001695601-mRNA-1"/>
    <property type="gene ID" value="ASIM_0001695601"/>
</dbReference>
<dbReference type="Proteomes" id="UP000267096">
    <property type="component" value="Unassembled WGS sequence"/>
</dbReference>